<gene>
    <name evidence="3" type="ORF">A8C32_09605</name>
</gene>
<dbReference type="GO" id="GO:0006006">
    <property type="term" value="P:glucose metabolic process"/>
    <property type="evidence" value="ECO:0007669"/>
    <property type="project" value="UniProtKB-KW"/>
</dbReference>
<dbReference type="PANTHER" id="PTHR30344">
    <property type="entry name" value="6-PHOSPHOGLUCONOLACTONASE-RELATED"/>
    <property type="match status" value="1"/>
</dbReference>
<protein>
    <recommendedName>
        <fullName evidence="5">6-phosphogluconolactonase</fullName>
    </recommendedName>
</protein>
<evidence type="ECO:0000313" key="4">
    <source>
        <dbReference type="Proteomes" id="UP000095713"/>
    </source>
</evidence>
<name>A0A1E5TEU8_9FLAO</name>
<accession>A0A1E5TEU8</accession>
<dbReference type="AlphaFoldDB" id="A0A1E5TEU8"/>
<dbReference type="PANTHER" id="PTHR30344:SF1">
    <property type="entry name" value="6-PHOSPHOGLUCONOLACTONASE"/>
    <property type="match status" value="1"/>
</dbReference>
<organism evidence="3 4">
    <name type="scientific">Flavivirga aquatica</name>
    <dbReference type="NCBI Taxonomy" id="1849968"/>
    <lineage>
        <taxon>Bacteria</taxon>
        <taxon>Pseudomonadati</taxon>
        <taxon>Bacteroidota</taxon>
        <taxon>Flavobacteriia</taxon>
        <taxon>Flavobacteriales</taxon>
        <taxon>Flavobacteriaceae</taxon>
        <taxon>Flavivirga</taxon>
    </lineage>
</organism>
<keyword evidence="4" id="KW-1185">Reference proteome</keyword>
<dbReference type="InterPro" id="IPR050282">
    <property type="entry name" value="Cycloisomerase_2"/>
</dbReference>
<keyword evidence="2" id="KW-0119">Carbohydrate metabolism</keyword>
<sequence length="353" mass="39242">MKLQILFFAFTFIFLNTKAQNTPLYVGTFTNEASKGIYQLQFNTETGELGNLELAINIDNPSFLAYSPDKNHLYSAHKDGFVSSYKVNKNGKLSLLTRVSSHGKGACHVAVNKSGDKAIVSNYGTGTATILPVNKNGSISEATQVFNKNSENKKSRAHSGAFLNNELYVAYLGKNAIYSYELSDNKDKYEETSKSIVETTGNPGPRHFTFTKDGKFIYIINELASTITSARKVKNGYKLIDNISTLDEKFKDENFCADIHLSHDERFLYGSNRGENAIAVFKRNKKTGTLKKIQNISVHGDWPRNFTIDPTGKFMLVANQKSNNISVFKIDSKTGKLSFLDSINAPSPVCLLF</sequence>
<dbReference type="InterPro" id="IPR011048">
    <property type="entry name" value="Haem_d1_sf"/>
</dbReference>
<evidence type="ECO:0000313" key="3">
    <source>
        <dbReference type="EMBL" id="OEK09895.1"/>
    </source>
</evidence>
<evidence type="ECO:0008006" key="5">
    <source>
        <dbReference type="Google" id="ProtNLM"/>
    </source>
</evidence>
<dbReference type="STRING" id="1849968.A8C32_09605"/>
<dbReference type="InterPro" id="IPR015943">
    <property type="entry name" value="WD40/YVTN_repeat-like_dom_sf"/>
</dbReference>
<evidence type="ECO:0000256" key="2">
    <source>
        <dbReference type="ARBA" id="ARBA00022526"/>
    </source>
</evidence>
<dbReference type="Gene3D" id="2.130.10.10">
    <property type="entry name" value="YVTN repeat-like/Quinoprotein amine dehydrogenase"/>
    <property type="match status" value="1"/>
</dbReference>
<evidence type="ECO:0000256" key="1">
    <source>
        <dbReference type="ARBA" id="ARBA00005564"/>
    </source>
</evidence>
<comment type="similarity">
    <text evidence="1">Belongs to the cycloisomerase 2 family.</text>
</comment>
<comment type="caution">
    <text evidence="3">The sequence shown here is derived from an EMBL/GenBank/DDBJ whole genome shotgun (WGS) entry which is preliminary data.</text>
</comment>
<reference evidence="3 4" key="1">
    <citation type="submission" date="2016-05" db="EMBL/GenBank/DDBJ databases">
        <title>Draft Genome Sequence of Algibacter sp. Strain SK-16 Isolated from the Surface Water of Aburatsubo Inlet.</title>
        <authorList>
            <person name="Wong S.-K."/>
            <person name="Yoshizawa S."/>
            <person name="Nakajima Y."/>
            <person name="Ogura Y."/>
            <person name="Tetsuya H."/>
            <person name="Hamasaki K."/>
        </authorList>
    </citation>
    <scope>NUCLEOTIDE SEQUENCE [LARGE SCALE GENOMIC DNA]</scope>
    <source>
        <strain evidence="3 4">SK-16</strain>
    </source>
</reference>
<dbReference type="GO" id="GO:0017057">
    <property type="term" value="F:6-phosphogluconolactonase activity"/>
    <property type="evidence" value="ECO:0007669"/>
    <property type="project" value="TreeGrafter"/>
</dbReference>
<dbReference type="Proteomes" id="UP000095713">
    <property type="component" value="Unassembled WGS sequence"/>
</dbReference>
<dbReference type="InterPro" id="IPR019405">
    <property type="entry name" value="Lactonase_7-beta_prop"/>
</dbReference>
<keyword evidence="2" id="KW-0313">Glucose metabolism</keyword>
<dbReference type="RefSeq" id="WP_069828555.1">
    <property type="nucleotide sequence ID" value="NZ_MDJD01000006.1"/>
</dbReference>
<proteinExistence type="inferred from homology"/>
<dbReference type="Pfam" id="PF10282">
    <property type="entry name" value="Lactonase"/>
    <property type="match status" value="1"/>
</dbReference>
<dbReference type="EMBL" id="MDJD01000006">
    <property type="protein sequence ID" value="OEK09895.1"/>
    <property type="molecule type" value="Genomic_DNA"/>
</dbReference>
<dbReference type="SUPFAM" id="SSF51004">
    <property type="entry name" value="C-terminal (heme d1) domain of cytochrome cd1-nitrite reductase"/>
    <property type="match status" value="1"/>
</dbReference>